<evidence type="ECO:0008006" key="4">
    <source>
        <dbReference type="Google" id="ProtNLM"/>
    </source>
</evidence>
<dbReference type="Proteomes" id="UP000041254">
    <property type="component" value="Unassembled WGS sequence"/>
</dbReference>
<proteinExistence type="predicted"/>
<evidence type="ECO:0000313" key="2">
    <source>
        <dbReference type="EMBL" id="CEM21927.1"/>
    </source>
</evidence>
<dbReference type="VEuPathDB" id="CryptoDB:Vbra_16745"/>
<evidence type="ECO:0000256" key="1">
    <source>
        <dbReference type="SAM" id="MobiDB-lite"/>
    </source>
</evidence>
<sequence>MIVIREGPYLFGVYISEGIRPPANAVESHKYKCEVFWFSLSGRYKNPTRIDIPQRVTCDVAGRRGTVRRDWRWGGRDTAARMSMVSSSYGEFFLADGNCDGTCSRPAADIRNCSQLTEWNWLPPGYENPGNQGDRAVPLGGSEVFMADDIEILQVRGEIAEPRSTPTPPQPTTSPPPTADNNNPRADTDIGADENIHFRARADTNTQRDNPPNLYGNTANVNTTRSD</sequence>
<evidence type="ECO:0000313" key="3">
    <source>
        <dbReference type="Proteomes" id="UP000041254"/>
    </source>
</evidence>
<gene>
    <name evidence="2" type="ORF">Vbra_16745</name>
</gene>
<feature type="region of interest" description="Disordered" evidence="1">
    <location>
        <begin position="159"/>
        <end position="227"/>
    </location>
</feature>
<dbReference type="PhylomeDB" id="A0A0G4G1K9"/>
<reference evidence="2 3" key="1">
    <citation type="submission" date="2014-11" db="EMBL/GenBank/DDBJ databases">
        <authorList>
            <person name="Zhu J."/>
            <person name="Qi W."/>
            <person name="Song R."/>
        </authorList>
    </citation>
    <scope>NUCLEOTIDE SEQUENCE [LARGE SCALE GENOMIC DNA]</scope>
</reference>
<dbReference type="AlphaFoldDB" id="A0A0G4G1K9"/>
<dbReference type="EMBL" id="CDMY01000545">
    <property type="protein sequence ID" value="CEM21927.1"/>
    <property type="molecule type" value="Genomic_DNA"/>
</dbReference>
<organism evidence="2 3">
    <name type="scientific">Vitrella brassicaformis (strain CCMP3155)</name>
    <dbReference type="NCBI Taxonomy" id="1169540"/>
    <lineage>
        <taxon>Eukaryota</taxon>
        <taxon>Sar</taxon>
        <taxon>Alveolata</taxon>
        <taxon>Colpodellida</taxon>
        <taxon>Vitrellaceae</taxon>
        <taxon>Vitrella</taxon>
    </lineage>
</organism>
<keyword evidence="3" id="KW-1185">Reference proteome</keyword>
<accession>A0A0G4G1K9</accession>
<name>A0A0G4G1K9_VITBC</name>
<feature type="compositionally biased region" description="Pro residues" evidence="1">
    <location>
        <begin position="165"/>
        <end position="178"/>
    </location>
</feature>
<feature type="compositionally biased region" description="Polar residues" evidence="1">
    <location>
        <begin position="203"/>
        <end position="227"/>
    </location>
</feature>
<dbReference type="InParanoid" id="A0A0G4G1K9"/>
<protein>
    <recommendedName>
        <fullName evidence="4">TLDc domain-containing protein</fullName>
    </recommendedName>
</protein>